<dbReference type="InterPro" id="IPR039422">
    <property type="entry name" value="MarR/SlyA-like"/>
</dbReference>
<evidence type="ECO:0000313" key="3">
    <source>
        <dbReference type="Proteomes" id="UP000261704"/>
    </source>
</evidence>
<dbReference type="Pfam" id="PF12802">
    <property type="entry name" value="MarR_2"/>
    <property type="match status" value="1"/>
</dbReference>
<keyword evidence="3" id="KW-1185">Reference proteome</keyword>
<dbReference type="PROSITE" id="PS50995">
    <property type="entry name" value="HTH_MARR_2"/>
    <property type="match status" value="1"/>
</dbReference>
<feature type="domain" description="HTH marR-type" evidence="1">
    <location>
        <begin position="36"/>
        <end position="172"/>
    </location>
</feature>
<organism evidence="2 3">
    <name type="scientific">Profundibacter amoris</name>
    <dbReference type="NCBI Taxonomy" id="2171755"/>
    <lineage>
        <taxon>Bacteria</taxon>
        <taxon>Pseudomonadati</taxon>
        <taxon>Pseudomonadota</taxon>
        <taxon>Alphaproteobacteria</taxon>
        <taxon>Rhodobacterales</taxon>
        <taxon>Paracoccaceae</taxon>
        <taxon>Profundibacter</taxon>
    </lineage>
</organism>
<name>A0A347UC95_9RHOB</name>
<evidence type="ECO:0000313" key="2">
    <source>
        <dbReference type="EMBL" id="AXX96473.1"/>
    </source>
</evidence>
<dbReference type="InterPro" id="IPR000835">
    <property type="entry name" value="HTH_MarR-typ"/>
</dbReference>
<dbReference type="OrthoDB" id="8906692at2"/>
<dbReference type="EMBL" id="CP032125">
    <property type="protein sequence ID" value="AXX96473.1"/>
    <property type="molecule type" value="Genomic_DNA"/>
</dbReference>
<dbReference type="AlphaFoldDB" id="A0A347UC95"/>
<sequence>MQRSQALWTVDYSCDTCVHCKCNKHAEFLLSDFDLDAFLPYQLSVLAAQVSHGFAALYKQRFGITLPEWRVVAHLSHTGRVSVREIHQRVAMDKSKVSRAASRLEVAGYVSKRINEGDRRLVELELTEKGHAMINELAPIAKEYEASVLATLGDHSPCFRAALETLLKEKAND</sequence>
<dbReference type="GO" id="GO:0006950">
    <property type="term" value="P:response to stress"/>
    <property type="evidence" value="ECO:0007669"/>
    <property type="project" value="TreeGrafter"/>
</dbReference>
<dbReference type="Proteomes" id="UP000261704">
    <property type="component" value="Chromosome"/>
</dbReference>
<dbReference type="InterPro" id="IPR036388">
    <property type="entry name" value="WH-like_DNA-bd_sf"/>
</dbReference>
<dbReference type="PANTHER" id="PTHR33164:SF57">
    <property type="entry name" value="MARR-FAMILY TRANSCRIPTIONAL REGULATOR"/>
    <property type="match status" value="1"/>
</dbReference>
<gene>
    <name evidence="2" type="ORF">BAR1_00110</name>
</gene>
<dbReference type="GO" id="GO:0003700">
    <property type="term" value="F:DNA-binding transcription factor activity"/>
    <property type="evidence" value="ECO:0007669"/>
    <property type="project" value="InterPro"/>
</dbReference>
<protein>
    <submittedName>
        <fullName evidence="2">MarR family transcriptional regulator</fullName>
    </submittedName>
</protein>
<dbReference type="KEGG" id="pamo:BAR1_00110"/>
<dbReference type="PRINTS" id="PR00598">
    <property type="entry name" value="HTHMARR"/>
</dbReference>
<dbReference type="SMART" id="SM00347">
    <property type="entry name" value="HTH_MARR"/>
    <property type="match status" value="1"/>
</dbReference>
<dbReference type="PANTHER" id="PTHR33164">
    <property type="entry name" value="TRANSCRIPTIONAL REGULATOR, MARR FAMILY"/>
    <property type="match status" value="1"/>
</dbReference>
<accession>A0A347UC95</accession>
<reference evidence="2 3" key="1">
    <citation type="submission" date="2018-09" db="EMBL/GenBank/DDBJ databases">
        <title>Profundibacter amoris BAR1 gen. nov., sp. nov., a new member of the Roseobacter clade isolated at Lokis Castle Vent Field on the Arctic Mid-Oceanic Ridge.</title>
        <authorList>
            <person name="Le Moine Bauer S."/>
            <person name="Sjoeberg A.G."/>
            <person name="L'Haridon S."/>
            <person name="Stokke R."/>
            <person name="Roalkvam I."/>
            <person name="Steen I.H."/>
            <person name="Dahle H."/>
        </authorList>
    </citation>
    <scope>NUCLEOTIDE SEQUENCE [LARGE SCALE GENOMIC DNA]</scope>
    <source>
        <strain evidence="2 3">BAR1</strain>
    </source>
</reference>
<proteinExistence type="predicted"/>
<dbReference type="InterPro" id="IPR036390">
    <property type="entry name" value="WH_DNA-bd_sf"/>
</dbReference>
<dbReference type="Gene3D" id="1.10.10.10">
    <property type="entry name" value="Winged helix-like DNA-binding domain superfamily/Winged helix DNA-binding domain"/>
    <property type="match status" value="1"/>
</dbReference>
<evidence type="ECO:0000259" key="1">
    <source>
        <dbReference type="PROSITE" id="PS50995"/>
    </source>
</evidence>
<dbReference type="SUPFAM" id="SSF46785">
    <property type="entry name" value="Winged helix' DNA-binding domain"/>
    <property type="match status" value="1"/>
</dbReference>